<name>A0A3P7JX34_STRVU</name>
<dbReference type="EMBL" id="UYYB01130777">
    <property type="protein sequence ID" value="VDM84519.1"/>
    <property type="molecule type" value="Genomic_DNA"/>
</dbReference>
<evidence type="ECO:0000313" key="1">
    <source>
        <dbReference type="EMBL" id="VDM84519.1"/>
    </source>
</evidence>
<dbReference type="Proteomes" id="UP000270094">
    <property type="component" value="Unassembled WGS sequence"/>
</dbReference>
<protein>
    <submittedName>
        <fullName evidence="1">Uncharacterized protein</fullName>
    </submittedName>
</protein>
<accession>A0A3P7JX34</accession>
<dbReference type="AlphaFoldDB" id="A0A3P7JX34"/>
<keyword evidence="2" id="KW-1185">Reference proteome</keyword>
<reference evidence="1 2" key="1">
    <citation type="submission" date="2018-11" db="EMBL/GenBank/DDBJ databases">
        <authorList>
            <consortium name="Pathogen Informatics"/>
        </authorList>
    </citation>
    <scope>NUCLEOTIDE SEQUENCE [LARGE SCALE GENOMIC DNA]</scope>
</reference>
<organism evidence="1 2">
    <name type="scientific">Strongylus vulgaris</name>
    <name type="common">Blood worm</name>
    <dbReference type="NCBI Taxonomy" id="40348"/>
    <lineage>
        <taxon>Eukaryota</taxon>
        <taxon>Metazoa</taxon>
        <taxon>Ecdysozoa</taxon>
        <taxon>Nematoda</taxon>
        <taxon>Chromadorea</taxon>
        <taxon>Rhabditida</taxon>
        <taxon>Rhabditina</taxon>
        <taxon>Rhabditomorpha</taxon>
        <taxon>Strongyloidea</taxon>
        <taxon>Strongylidae</taxon>
        <taxon>Strongylus</taxon>
    </lineage>
</organism>
<gene>
    <name evidence="1" type="ORF">SVUK_LOCUS19517</name>
</gene>
<proteinExistence type="predicted"/>
<evidence type="ECO:0000313" key="2">
    <source>
        <dbReference type="Proteomes" id="UP000270094"/>
    </source>
</evidence>
<sequence length="68" mass="7957">MVKPVILLEALRKKMNFSLMLQLTSQSEFEPESWLLGKLHKMNFSLMLRLTSQSELEPESWLLGKLHV</sequence>